<dbReference type="EMBL" id="CP026377">
    <property type="protein sequence ID" value="AUX92291.1"/>
    <property type="molecule type" value="Genomic_DNA"/>
</dbReference>
<protein>
    <submittedName>
        <fullName evidence="2">Uncharacterized protein</fullName>
    </submittedName>
</protein>
<sequence>MKNFFAIRKNSLILLWTALSLFAISGCNAMKTYPPEDFFHGTQLTLAQSIYQGDLASVKQQAGVTDLNKPGKQDMTILFYALQCAQGEKKQPLTIMSELVRQGADPLQDVPDMGSVAGVTARSSSPEYMAALLDGGMSPDVEIMKRPVFFKAASDDTLKTLDLMVRRGANVNRSDSLGRTVLMHALDGMQLDTVVWLLKHGADPHAVETNSGWSFARQLAYVVKRNNGQEGPTLDKLNEIIGLVKQAGVNWPPAQ</sequence>
<dbReference type="SUPFAM" id="SSF48403">
    <property type="entry name" value="Ankyrin repeat"/>
    <property type="match status" value="1"/>
</dbReference>
<keyword evidence="3" id="KW-1185">Reference proteome</keyword>
<dbReference type="Pfam" id="PF12796">
    <property type="entry name" value="Ank_2"/>
    <property type="match status" value="1"/>
</dbReference>
<keyword evidence="1" id="KW-0732">Signal</keyword>
<dbReference type="Gene3D" id="1.25.40.20">
    <property type="entry name" value="Ankyrin repeat-containing domain"/>
    <property type="match status" value="1"/>
</dbReference>
<proteinExistence type="predicted"/>
<evidence type="ECO:0000313" key="2">
    <source>
        <dbReference type="EMBL" id="AUX92291.1"/>
    </source>
</evidence>
<evidence type="ECO:0000313" key="3">
    <source>
        <dbReference type="Proteomes" id="UP000238365"/>
    </source>
</evidence>
<organism evidence="2 3">
    <name type="scientific">Mixta gaviniae</name>
    <dbReference type="NCBI Taxonomy" id="665914"/>
    <lineage>
        <taxon>Bacteria</taxon>
        <taxon>Pseudomonadati</taxon>
        <taxon>Pseudomonadota</taxon>
        <taxon>Gammaproteobacteria</taxon>
        <taxon>Enterobacterales</taxon>
        <taxon>Erwiniaceae</taxon>
        <taxon>Mixta</taxon>
    </lineage>
</organism>
<dbReference type="InterPro" id="IPR002110">
    <property type="entry name" value="Ankyrin_rpt"/>
</dbReference>
<dbReference type="KEGG" id="pgz:C2E15_03785"/>
<dbReference type="OrthoDB" id="9812708at2"/>
<reference evidence="2 3" key="1">
    <citation type="submission" date="2018-01" db="EMBL/GenBank/DDBJ databases">
        <title>Complete and assembled Genome of Pantoea gaviniae DSM22758T.</title>
        <authorList>
            <person name="Stevens M.J.A."/>
            <person name="Zurfluh K."/>
            <person name="Stephan R."/>
        </authorList>
    </citation>
    <scope>NUCLEOTIDE SEQUENCE [LARGE SCALE GENOMIC DNA]</scope>
    <source>
        <strain evidence="2 3">DSM 22758</strain>
    </source>
</reference>
<evidence type="ECO:0000256" key="1">
    <source>
        <dbReference type="SAM" id="SignalP"/>
    </source>
</evidence>
<dbReference type="InterPro" id="IPR036770">
    <property type="entry name" value="Ankyrin_rpt-contain_sf"/>
</dbReference>
<dbReference type="AlphaFoldDB" id="A0A2L0ICF8"/>
<name>A0A2L0ICF8_9GAMM</name>
<dbReference type="PROSITE" id="PS51257">
    <property type="entry name" value="PROKAR_LIPOPROTEIN"/>
    <property type="match status" value="1"/>
</dbReference>
<dbReference type="RefSeq" id="WP_104956190.1">
    <property type="nucleotide sequence ID" value="NZ_CP026377.1"/>
</dbReference>
<accession>A0A2L0ICF8</accession>
<gene>
    <name evidence="2" type="ORF">C2E15_03785</name>
</gene>
<dbReference type="SMART" id="SM00248">
    <property type="entry name" value="ANK"/>
    <property type="match status" value="3"/>
</dbReference>
<feature type="chain" id="PRO_5014985785" evidence="1">
    <location>
        <begin position="30"/>
        <end position="255"/>
    </location>
</feature>
<feature type="signal peptide" evidence="1">
    <location>
        <begin position="1"/>
        <end position="29"/>
    </location>
</feature>
<dbReference type="Proteomes" id="UP000238365">
    <property type="component" value="Chromosome"/>
</dbReference>